<reference evidence="1" key="1">
    <citation type="submission" date="2019-02" db="EMBL/GenBank/DDBJ databases">
        <authorList>
            <person name="Gruber-Vodicka R. H."/>
            <person name="Seah K. B. B."/>
        </authorList>
    </citation>
    <scope>NUCLEOTIDE SEQUENCE</scope>
    <source>
        <strain evidence="1">BECK_BZ106</strain>
    </source>
</reference>
<protein>
    <submittedName>
        <fullName evidence="1">Uncharacterized protein</fullName>
    </submittedName>
</protein>
<sequence length="1383" mass="158279">MNSEKNEGMTDEQCLYPGEIYALNRLLREIWPSYELKPEDGKKNVVVAFSLFSKHSRTFHWLGLGKYSFQFVSDDHVNNDNKNPLFTSINILDGLRERAGENGELWKSFCENLATEILGFRKAEEYISDYIRDGGKSVSEGEESIFHQSLLALYEGYRHDPELYLDGIVLRNIKKIHKDWRHIGISHLANKLLYENENLNQKTYSESPWTEVTPYFMGEEEIPNAIKIAPFQCQEHSSFQDTMEGIPPLRNGNKDCLRDKDVIEFLRDKLFLEQIINQVQEQYNIEYKPDHILVLPVYDALIGGKYCGGIWGNLILFFVERAAWDDYKEDRNNEIRKLREITHFIVQELRHSAISEILTQPIVPKYNLIEHFVRNLRILQDWERIVVFRDKSPQYCYSWNSKQTDDNNNIPEWKRSEWMRCPKDRAGECSHCESWNQLEKEDWLFWKIDNIWNKPFIPDITDRQRADFGQIRFAFQYPLSSVLPKDKNDRRSLDELYIRQQLDVLRGLLPKFEERRSAIRSAASAILARNMSHNIGSHVTPRTRLEDLRGRIGEFFLPEAGDPRYWGYDEWRIGFNVLKELKDTLDEYEQRKAEFIAEFSTDPLISTREAWFYRDVVFPFLCNTALTDTLAANEGFHYKSADKPGIVIRCLREQPGGEPIEFRPLFYPETINPARIESLRKSREGQPPLIPYGLRTFGSRSSVHISSTDNIDRDIRVSLPGPVGEMAFYSILENLIRNAAKHGGHHDDRKYAGPMEIWIIIREPEGKDAGDEYYEIEIRENLSSTDTDTVGTINDHIKEPIVDDAGKVRNKAWGLAEMGLCTDLLRGQVPGVFQEEEGRLRVNQGHWAVSSDEKTESQKCLVYSLKVRKAWTAVFFGFEDVSDEERGRLRDGGFDFKPASALLDGNEDGMPSAFRFAVLDAKLVAEIIGNHKSKALRGILNRLPFRILVTGHAPDEKNELQAKLREKDIAGDGIAFAGTRLFEDENGKPTPKTSETLTRWLWREWLGFLGEKTGDSNAPLAVDVYFMQGENKQPTLDWKQAASKFSPPKKAIPARVRVWADDRDKGVHCVAGKEPKLDGERRIVIDRHGDFSENSDYSAFPENRFQKDRLIVIDKASSDFDTLYNASIPDTWKTPDKEPDESWELPFELAEAGLVRILLLDERIAQRAVDKFQEMGAGKPGFRLATTGSKDTTPLNWHIAERAGVYVVTHLSIGVNESALGLDSNPSDGKILDLAEGGWLKPEKANPGGSRQPYLELRFTAADNKKRPLATTGHGTGMGPWKAGGARDIVDDVDLVIIHQGILDRVREEYKSQEANMGETLLDALAKRCWVIVESGRGIPPEVQETNNKFLPFSLIERAFRGGRVAKLGLTRTVMAATRNKKS</sequence>
<gene>
    <name evidence="1" type="ORF">BECKFW1821B_GA0114236_102415</name>
</gene>
<name>A0A450SPB9_9GAMM</name>
<accession>A0A450SPB9</accession>
<organism evidence="1">
    <name type="scientific">Candidatus Kentrum sp. FW</name>
    <dbReference type="NCBI Taxonomy" id="2126338"/>
    <lineage>
        <taxon>Bacteria</taxon>
        <taxon>Pseudomonadati</taxon>
        <taxon>Pseudomonadota</taxon>
        <taxon>Gammaproteobacteria</taxon>
        <taxon>Candidatus Kentrum</taxon>
    </lineage>
</organism>
<proteinExistence type="predicted"/>
<evidence type="ECO:0000313" key="1">
    <source>
        <dbReference type="EMBL" id="VFJ55797.1"/>
    </source>
</evidence>
<dbReference type="EMBL" id="CAADFD010000024">
    <property type="protein sequence ID" value="VFJ55797.1"/>
    <property type="molecule type" value="Genomic_DNA"/>
</dbReference>